<dbReference type="OMA" id="FMTEMSA"/>
<dbReference type="PANTHER" id="PTHR12565">
    <property type="entry name" value="STEROL REGULATORY ELEMENT-BINDING PROTEIN"/>
    <property type="match status" value="1"/>
</dbReference>
<name>B8LLM2_PICSI</name>
<dbReference type="Gene3D" id="4.10.280.10">
    <property type="entry name" value="Helix-loop-helix DNA-binding domain"/>
    <property type="match status" value="1"/>
</dbReference>
<feature type="compositionally biased region" description="Polar residues" evidence="5">
    <location>
        <begin position="585"/>
        <end position="598"/>
    </location>
</feature>
<dbReference type="GO" id="GO:0005634">
    <property type="term" value="C:nucleus"/>
    <property type="evidence" value="ECO:0007669"/>
    <property type="project" value="UniProtKB-SubCell"/>
</dbReference>
<evidence type="ECO:0000256" key="5">
    <source>
        <dbReference type="SAM" id="MobiDB-lite"/>
    </source>
</evidence>
<dbReference type="Pfam" id="PF00010">
    <property type="entry name" value="HLH"/>
    <property type="match status" value="1"/>
</dbReference>
<keyword evidence="3" id="KW-0804">Transcription</keyword>
<keyword evidence="2" id="KW-0805">Transcription regulation</keyword>
<feature type="region of interest" description="Disordered" evidence="5">
    <location>
        <begin position="585"/>
        <end position="605"/>
    </location>
</feature>
<keyword evidence="4" id="KW-0539">Nucleus</keyword>
<feature type="compositionally biased region" description="Basic and acidic residues" evidence="5">
    <location>
        <begin position="387"/>
        <end position="397"/>
    </location>
</feature>
<evidence type="ECO:0000256" key="3">
    <source>
        <dbReference type="ARBA" id="ARBA00023163"/>
    </source>
</evidence>
<dbReference type="SMART" id="SM00353">
    <property type="entry name" value="HLH"/>
    <property type="match status" value="1"/>
</dbReference>
<dbReference type="AlphaFoldDB" id="B8LLM2"/>
<dbReference type="InterPro" id="IPR011598">
    <property type="entry name" value="bHLH_dom"/>
</dbReference>
<feature type="compositionally biased region" description="Polar residues" evidence="5">
    <location>
        <begin position="373"/>
        <end position="386"/>
    </location>
</feature>
<dbReference type="GO" id="GO:0003700">
    <property type="term" value="F:DNA-binding transcription factor activity"/>
    <property type="evidence" value="ECO:0007669"/>
    <property type="project" value="TreeGrafter"/>
</dbReference>
<dbReference type="InterPro" id="IPR024097">
    <property type="entry name" value="bHLH_ZIP_TF"/>
</dbReference>
<evidence type="ECO:0000259" key="6">
    <source>
        <dbReference type="PROSITE" id="PS50888"/>
    </source>
</evidence>
<proteinExistence type="evidence at transcript level"/>
<dbReference type="SUPFAM" id="SSF47459">
    <property type="entry name" value="HLH, helix-loop-helix DNA-binding domain"/>
    <property type="match status" value="1"/>
</dbReference>
<feature type="compositionally biased region" description="Basic and acidic residues" evidence="5">
    <location>
        <begin position="362"/>
        <end position="372"/>
    </location>
</feature>
<dbReference type="InterPro" id="IPR036638">
    <property type="entry name" value="HLH_DNA-bd_sf"/>
</dbReference>
<dbReference type="GO" id="GO:0046983">
    <property type="term" value="F:protein dimerization activity"/>
    <property type="evidence" value="ECO:0007669"/>
    <property type="project" value="InterPro"/>
</dbReference>
<feature type="compositionally biased region" description="Basic and acidic residues" evidence="5">
    <location>
        <begin position="232"/>
        <end position="257"/>
    </location>
</feature>
<reference evidence="7" key="1">
    <citation type="submission" date="2007-06" db="EMBL/GenBank/DDBJ databases">
        <title>Full length cDNA sequences from Sitka Spruce (Picea sitchensis).</title>
        <authorList>
            <person name="Ralph S.G."/>
            <person name="Chun H.E."/>
            <person name="Liao N."/>
            <person name="Ali J."/>
            <person name="Reid K."/>
            <person name="Kolosova N."/>
            <person name="Cooper N."/>
            <person name="Cullis C."/>
            <person name="Jancsik S."/>
            <person name="Moore R."/>
            <person name="Mayo M."/>
            <person name="Wagner S."/>
            <person name="Holt R.A."/>
            <person name="Jones S.J.M."/>
            <person name="Marra M.A."/>
            <person name="Ritland C.E."/>
            <person name="Ritland K."/>
            <person name="Bohlmann J."/>
        </authorList>
    </citation>
    <scope>NUCLEOTIDE SEQUENCE</scope>
    <source>
        <tissue evidence="7">Green portion of the leader tissue</tissue>
    </source>
</reference>
<dbReference type="PANTHER" id="PTHR12565:SF444">
    <property type="entry name" value="TRANSCRIPTION FACTOR BHLH62-RELATED"/>
    <property type="match status" value="1"/>
</dbReference>
<evidence type="ECO:0000256" key="2">
    <source>
        <dbReference type="ARBA" id="ARBA00023015"/>
    </source>
</evidence>
<comment type="subcellular location">
    <subcellularLocation>
        <location evidence="1">Nucleus</location>
    </subcellularLocation>
</comment>
<feature type="region of interest" description="Disordered" evidence="5">
    <location>
        <begin position="198"/>
        <end position="397"/>
    </location>
</feature>
<feature type="compositionally biased region" description="Basic and acidic residues" evidence="5">
    <location>
        <begin position="340"/>
        <end position="352"/>
    </location>
</feature>
<protein>
    <recommendedName>
        <fullName evidence="6">BHLH domain-containing protein</fullName>
    </recommendedName>
</protein>
<dbReference type="PROSITE" id="PS50888">
    <property type="entry name" value="BHLH"/>
    <property type="match status" value="1"/>
</dbReference>
<dbReference type="CDD" id="cd18919">
    <property type="entry name" value="bHLH_AtBPE_like"/>
    <property type="match status" value="1"/>
</dbReference>
<dbReference type="EMBL" id="EF676666">
    <property type="protein sequence ID" value="ABR16552.1"/>
    <property type="molecule type" value="mRNA"/>
</dbReference>
<dbReference type="FunFam" id="4.10.280.10:FF:000002">
    <property type="entry name" value="Basic helix-loop-helix transcription factor"/>
    <property type="match status" value="1"/>
</dbReference>
<evidence type="ECO:0000256" key="4">
    <source>
        <dbReference type="ARBA" id="ARBA00023242"/>
    </source>
</evidence>
<feature type="domain" description="BHLH" evidence="6">
    <location>
        <begin position="410"/>
        <end position="460"/>
    </location>
</feature>
<sequence length="605" mass="65472">MGSDGKEEFGFSMNYKASGSPPSSNWQSAVANVAMNNVQESSLRVPTSSESLSSSFFSLNWEPLIEQSIPFQSSLSPMVSPSPPATSLPSDSIAIRELIGRLGGNICSVSGPLGSTMDTVLNMGTAWNPLNSSPNLNLAVDPSKGALSIQGPKHTPPHNLAQFSSDPGFAERAARFSCFGNRNYPELATPFNFPEGEPSYRSAPVDNSKIPRVQSNQSLKAGLPINLPNMAETKESNASETPHEGSEADPRFTDRKISRISRSSTPVSTDDMKQRLATSGNESDEAEFSTGREESSCSDQIAGREPGSKTLNEVNGRKRRVLSKAKAKDTPSAVASSGGRETKSLEADESPTKRYKGAEVGSNEKDDAKSKAEQSTILSTGESSPKQTKDIVKTPEPPKDYIHVRARRGQATDSHSLAERVRREKISERMKFLQDLVPGCSKVTGKAVMLDEIINYVQSLQRQVEFLSMKLATVNPRLDFNMDGLIAKDMLQSHGSSPRMLFSTDPTAAFPQLHQPQQGPVQVGVTCGTEGHRMGHPVEGALRRTMNAQPPCIDGYGDSIPQVANVWDEDLQSVVQMGFGQNRQSPFTSQGFHGSVPTSHMKIEL</sequence>
<evidence type="ECO:0000313" key="7">
    <source>
        <dbReference type="EMBL" id="ABR16552.1"/>
    </source>
</evidence>
<organism evidence="7">
    <name type="scientific">Picea sitchensis</name>
    <name type="common">Sitka spruce</name>
    <name type="synonym">Pinus sitchensis</name>
    <dbReference type="NCBI Taxonomy" id="3332"/>
    <lineage>
        <taxon>Eukaryota</taxon>
        <taxon>Viridiplantae</taxon>
        <taxon>Streptophyta</taxon>
        <taxon>Embryophyta</taxon>
        <taxon>Tracheophyta</taxon>
        <taxon>Spermatophyta</taxon>
        <taxon>Pinopsida</taxon>
        <taxon>Pinidae</taxon>
        <taxon>Conifers I</taxon>
        <taxon>Pinales</taxon>
        <taxon>Pinaceae</taxon>
        <taxon>Picea</taxon>
    </lineage>
</organism>
<accession>B8LLM2</accession>
<evidence type="ECO:0000256" key="1">
    <source>
        <dbReference type="ARBA" id="ARBA00004123"/>
    </source>
</evidence>